<comment type="caution">
    <text evidence="1">The sequence shown here is derived from an EMBL/GenBank/DDBJ whole genome shotgun (WGS) entry which is preliminary data.</text>
</comment>
<dbReference type="Gene3D" id="3.40.50.150">
    <property type="entry name" value="Vaccinia Virus protein VP39"/>
    <property type="match status" value="1"/>
</dbReference>
<dbReference type="RefSeq" id="WP_202831720.1">
    <property type="nucleotide sequence ID" value="NZ_JAETWB010000003.1"/>
</dbReference>
<dbReference type="InterPro" id="IPR029063">
    <property type="entry name" value="SAM-dependent_MTases_sf"/>
</dbReference>
<keyword evidence="2" id="KW-1185">Reference proteome</keyword>
<reference evidence="1 2" key="1">
    <citation type="submission" date="2021-01" db="EMBL/GenBank/DDBJ databases">
        <title>Belnapia mucosa sp. nov. and Belnapia arida sp. nov., isolated from the Tabernas Desert (Almeria, Spain).</title>
        <authorList>
            <person name="Molina-Menor E."/>
            <person name="Vidal-Verdu A."/>
            <person name="Calonge A."/>
            <person name="Satari L."/>
            <person name="Pereto J."/>
            <person name="Porcar M."/>
        </authorList>
    </citation>
    <scope>NUCLEOTIDE SEQUENCE [LARGE SCALE GENOMIC DNA]</scope>
    <source>
        <strain evidence="1 2">T18</strain>
    </source>
</reference>
<dbReference type="EMBL" id="JAETWB010000003">
    <property type="protein sequence ID" value="MBL6078614.1"/>
    <property type="molecule type" value="Genomic_DNA"/>
</dbReference>
<evidence type="ECO:0000313" key="2">
    <source>
        <dbReference type="Proteomes" id="UP000660885"/>
    </source>
</evidence>
<proteinExistence type="predicted"/>
<evidence type="ECO:0008006" key="3">
    <source>
        <dbReference type="Google" id="ProtNLM"/>
    </source>
</evidence>
<sequence>MIQMPMQAAAKGAPLAQAFRPAAPAPLASAQADPRHLLDEALVRLRGAEPAAPVLDALADGLRWLRNTAAPTAWQRSVAALRAHPLLALLHENPFARRGYRKPRGYAGDAPMLDMLYRGEAALENEQVSALGLTLFRRDIAAPAAAAARVRLATIAGRIDQAAEARPNPHVLALGCGHLREAELSKAVQAGQIGRFVALDQDAASLAMVQMEHAARGIETLHRSPKATFDGTLPRGGFDLIYATTLYDDLTDRLAHTVTAACFALLRPGGRLVVLNADRDMADAGYLEACCDWVRFLRDAPGVMRLAHGIPPAETALCRVIQGGHRETQMLEIIRRGERA</sequence>
<evidence type="ECO:0000313" key="1">
    <source>
        <dbReference type="EMBL" id="MBL6078614.1"/>
    </source>
</evidence>
<accession>A0ABS1U1Q8</accession>
<dbReference type="Proteomes" id="UP000660885">
    <property type="component" value="Unassembled WGS sequence"/>
</dbReference>
<name>A0ABS1U1Q8_9PROT</name>
<gene>
    <name evidence="1" type="ORF">JMJ56_11400</name>
</gene>
<protein>
    <recommendedName>
        <fullName evidence="3">Methyltransferase domain-containing protein</fullName>
    </recommendedName>
</protein>
<dbReference type="SUPFAM" id="SSF53335">
    <property type="entry name" value="S-adenosyl-L-methionine-dependent methyltransferases"/>
    <property type="match status" value="1"/>
</dbReference>
<organism evidence="1 2">
    <name type="scientific">Belnapia arida</name>
    <dbReference type="NCBI Taxonomy" id="2804533"/>
    <lineage>
        <taxon>Bacteria</taxon>
        <taxon>Pseudomonadati</taxon>
        <taxon>Pseudomonadota</taxon>
        <taxon>Alphaproteobacteria</taxon>
        <taxon>Acetobacterales</taxon>
        <taxon>Roseomonadaceae</taxon>
        <taxon>Belnapia</taxon>
    </lineage>
</organism>